<sequence>MSDYPKTFIVQNDTVTVSEELHQTLNLLADRNYQLMGYISQPNQDYSKSNHPQELMCYQMALEAAYIQQQTGGLDE</sequence>
<protein>
    <submittedName>
        <fullName evidence="1">Uncharacterized protein</fullName>
    </submittedName>
</protein>
<dbReference type="EMBL" id="QOUW02000007">
    <property type="protein sequence ID" value="RIW17841.1"/>
    <property type="molecule type" value="Genomic_DNA"/>
</dbReference>
<evidence type="ECO:0000313" key="1">
    <source>
        <dbReference type="EMBL" id="RIW17841.1"/>
    </source>
</evidence>
<dbReference type="Proteomes" id="UP000253437">
    <property type="component" value="Unassembled WGS sequence"/>
</dbReference>
<dbReference type="AlphaFoldDB" id="A0A8B3DK05"/>
<organism evidence="1 2">
    <name type="scientific">Vibrio harveyi</name>
    <name type="common">Beneckea harveyi</name>
    <dbReference type="NCBI Taxonomy" id="669"/>
    <lineage>
        <taxon>Bacteria</taxon>
        <taxon>Pseudomonadati</taxon>
        <taxon>Pseudomonadota</taxon>
        <taxon>Gammaproteobacteria</taxon>
        <taxon>Vibrionales</taxon>
        <taxon>Vibrionaceae</taxon>
        <taxon>Vibrio</taxon>
    </lineage>
</organism>
<evidence type="ECO:0000313" key="2">
    <source>
        <dbReference type="Proteomes" id="UP000253437"/>
    </source>
</evidence>
<reference evidence="1 2" key="1">
    <citation type="submission" date="2018-08" db="EMBL/GenBank/DDBJ databases">
        <title>Vibrio harveyi strains pathogenic to white snook Centropomus viridis Lockington (1877) and potential probiotic bacteria.</title>
        <authorList>
            <person name="Soto-Rodriguez S."/>
            <person name="Gomez-Gil B."/>
            <person name="Lozano-Olvera R."/>
        </authorList>
    </citation>
    <scope>NUCLEOTIDE SEQUENCE [LARGE SCALE GENOMIC DNA]</scope>
    <source>
        <strain evidence="1 2">CAIM 1508</strain>
    </source>
</reference>
<proteinExistence type="predicted"/>
<name>A0A8B3DK05_VIBHA</name>
<accession>A0A8B3DK05</accession>
<comment type="caution">
    <text evidence="1">The sequence shown here is derived from an EMBL/GenBank/DDBJ whole genome shotgun (WGS) entry which is preliminary data.</text>
</comment>
<gene>
    <name evidence="1" type="ORF">DS957_003465</name>
</gene>
<dbReference type="RefSeq" id="WP_114091645.1">
    <property type="nucleotide sequence ID" value="NZ_QOUW02000007.1"/>
</dbReference>